<sequence>MAESARQRLTVPPGADSLGSMRKSGAIAQRSSQSRQSQYLSRLTDFQQMDIQSALDQMKTLLSTRPHVVYKTSYYRKQTKNHWARDDPAFVALQFVFLVISSVAYSIAFRAPFTGVISFMLYSIFLHWLATGFIVAAIGREIANRHLTDHKSSSHVRQTVEWLYAFDIHCNAFFPVFVLLYGVQFFMLPLVLGKSLFAMVVSNTLYAAAFSWYWYITHLGYRALPFLSQTEVFLFPIAAIGLVYILNLVGYPFGLGWNASRILTHLYFD</sequence>
<feature type="transmembrane region" description="Helical" evidence="7">
    <location>
        <begin position="195"/>
        <end position="216"/>
    </location>
</feature>
<dbReference type="AlphaFoldDB" id="A0AAD2FPN7"/>
<evidence type="ECO:0000256" key="5">
    <source>
        <dbReference type="ARBA" id="ARBA00023136"/>
    </source>
</evidence>
<evidence type="ECO:0000256" key="4">
    <source>
        <dbReference type="ARBA" id="ARBA00022989"/>
    </source>
</evidence>
<feature type="transmembrane region" description="Helical" evidence="7">
    <location>
        <begin position="232"/>
        <end position="253"/>
    </location>
</feature>
<evidence type="ECO:0000256" key="2">
    <source>
        <dbReference type="ARBA" id="ARBA00006293"/>
    </source>
</evidence>
<dbReference type="Proteomes" id="UP001295423">
    <property type="component" value="Unassembled WGS sequence"/>
</dbReference>
<evidence type="ECO:0000256" key="1">
    <source>
        <dbReference type="ARBA" id="ARBA00004141"/>
    </source>
</evidence>
<keyword evidence="5 7" id="KW-0472">Membrane</keyword>
<dbReference type="Pfam" id="PF05216">
    <property type="entry name" value="UNC-50"/>
    <property type="match status" value="1"/>
</dbReference>
<gene>
    <name evidence="8" type="ORF">CYCCA115_LOCUS11766</name>
</gene>
<evidence type="ECO:0000256" key="7">
    <source>
        <dbReference type="SAM" id="Phobius"/>
    </source>
</evidence>
<organism evidence="8 9">
    <name type="scientific">Cylindrotheca closterium</name>
    <dbReference type="NCBI Taxonomy" id="2856"/>
    <lineage>
        <taxon>Eukaryota</taxon>
        <taxon>Sar</taxon>
        <taxon>Stramenopiles</taxon>
        <taxon>Ochrophyta</taxon>
        <taxon>Bacillariophyta</taxon>
        <taxon>Bacillariophyceae</taxon>
        <taxon>Bacillariophycidae</taxon>
        <taxon>Bacillariales</taxon>
        <taxon>Bacillariaceae</taxon>
        <taxon>Cylindrotheca</taxon>
    </lineage>
</organism>
<feature type="region of interest" description="Disordered" evidence="6">
    <location>
        <begin position="1"/>
        <end position="32"/>
    </location>
</feature>
<evidence type="ECO:0000313" key="9">
    <source>
        <dbReference type="Proteomes" id="UP001295423"/>
    </source>
</evidence>
<dbReference type="InterPro" id="IPR007881">
    <property type="entry name" value="UNC-50"/>
</dbReference>
<feature type="transmembrane region" description="Helical" evidence="7">
    <location>
        <begin position="160"/>
        <end position="183"/>
    </location>
</feature>
<evidence type="ECO:0000313" key="8">
    <source>
        <dbReference type="EMBL" id="CAJ1948752.1"/>
    </source>
</evidence>
<comment type="similarity">
    <text evidence="2">Belongs to the unc-50 family.</text>
</comment>
<evidence type="ECO:0000256" key="6">
    <source>
        <dbReference type="SAM" id="MobiDB-lite"/>
    </source>
</evidence>
<keyword evidence="4 7" id="KW-1133">Transmembrane helix</keyword>
<reference evidence="8" key="1">
    <citation type="submission" date="2023-08" db="EMBL/GenBank/DDBJ databases">
        <authorList>
            <person name="Audoor S."/>
            <person name="Bilcke G."/>
        </authorList>
    </citation>
    <scope>NUCLEOTIDE SEQUENCE</scope>
</reference>
<keyword evidence="3 7" id="KW-0812">Transmembrane</keyword>
<feature type="transmembrane region" description="Helical" evidence="7">
    <location>
        <begin position="119"/>
        <end position="139"/>
    </location>
</feature>
<dbReference type="PANTHER" id="PTHR12841:SF6">
    <property type="entry name" value="PROTEIN UNC-50 HOMOLOG"/>
    <property type="match status" value="1"/>
</dbReference>
<feature type="transmembrane region" description="Helical" evidence="7">
    <location>
        <begin position="89"/>
        <end position="107"/>
    </location>
</feature>
<comment type="caution">
    <text evidence="8">The sequence shown here is derived from an EMBL/GenBank/DDBJ whole genome shotgun (WGS) entry which is preliminary data.</text>
</comment>
<dbReference type="PANTHER" id="PTHR12841">
    <property type="entry name" value="PROTEIN UNC-50 HOMOLOG"/>
    <property type="match status" value="1"/>
</dbReference>
<evidence type="ECO:0000256" key="3">
    <source>
        <dbReference type="ARBA" id="ARBA00022692"/>
    </source>
</evidence>
<dbReference type="EMBL" id="CAKOGP040001754">
    <property type="protein sequence ID" value="CAJ1948752.1"/>
    <property type="molecule type" value="Genomic_DNA"/>
</dbReference>
<proteinExistence type="inferred from homology"/>
<name>A0AAD2FPN7_9STRA</name>
<protein>
    <submittedName>
        <fullName evidence="8">Uncharacterized protein</fullName>
    </submittedName>
</protein>
<dbReference type="GO" id="GO:0000139">
    <property type="term" value="C:Golgi membrane"/>
    <property type="evidence" value="ECO:0007669"/>
    <property type="project" value="TreeGrafter"/>
</dbReference>
<comment type="subcellular location">
    <subcellularLocation>
        <location evidence="1">Membrane</location>
        <topology evidence="1">Multi-pass membrane protein</topology>
    </subcellularLocation>
</comment>
<accession>A0AAD2FPN7</accession>
<keyword evidence="9" id="KW-1185">Reference proteome</keyword>